<evidence type="ECO:0000313" key="10">
    <source>
        <dbReference type="Proteomes" id="UP000261087"/>
    </source>
</evidence>
<dbReference type="InterPro" id="IPR020568">
    <property type="entry name" value="Ribosomal_Su5_D2-typ_SF"/>
</dbReference>
<dbReference type="GO" id="GO:0003746">
    <property type="term" value="F:translation elongation factor activity"/>
    <property type="evidence" value="ECO:0007669"/>
    <property type="project" value="UniProtKB-UniRule"/>
</dbReference>
<feature type="domain" description="Tr-type G" evidence="8">
    <location>
        <begin position="8"/>
        <end position="282"/>
    </location>
</feature>
<dbReference type="Gene3D" id="2.40.30.10">
    <property type="entry name" value="Translation factors"/>
    <property type="match status" value="1"/>
</dbReference>
<dbReference type="SUPFAM" id="SSF52540">
    <property type="entry name" value="P-loop containing nucleoside triphosphate hydrolases"/>
    <property type="match status" value="1"/>
</dbReference>
<feature type="binding site" evidence="7">
    <location>
        <begin position="135"/>
        <end position="138"/>
    </location>
    <ligand>
        <name>GTP</name>
        <dbReference type="ChEBI" id="CHEBI:37565"/>
    </ligand>
</feature>
<evidence type="ECO:0000256" key="5">
    <source>
        <dbReference type="ARBA" id="ARBA00022917"/>
    </source>
</evidence>
<dbReference type="PROSITE" id="PS51722">
    <property type="entry name" value="G_TR_2"/>
    <property type="match status" value="1"/>
</dbReference>
<dbReference type="Pfam" id="PF03764">
    <property type="entry name" value="EFG_IV"/>
    <property type="match status" value="1"/>
</dbReference>
<dbReference type="SMART" id="SM00889">
    <property type="entry name" value="EFG_IV"/>
    <property type="match status" value="1"/>
</dbReference>
<dbReference type="InterPro" id="IPR035649">
    <property type="entry name" value="EFG_V"/>
</dbReference>
<dbReference type="GO" id="GO:0005737">
    <property type="term" value="C:cytoplasm"/>
    <property type="evidence" value="ECO:0007669"/>
    <property type="project" value="UniProtKB-SubCell"/>
</dbReference>
<comment type="function">
    <text evidence="7">Catalyzes the GTP-dependent ribosomal translocation step during translation elongation. During this step, the ribosome changes from the pre-translocational (PRE) to the post-translocational (POST) state as the newly formed A-site-bound peptidyl-tRNA and P-site-bound deacylated tRNA move to the P and E sites, respectively. Catalyzes the coordinated movement of the two tRNA molecules, the mRNA and conformational changes in the ribosome.</text>
</comment>
<dbReference type="FunFam" id="3.30.230.10:FF:000003">
    <property type="entry name" value="Elongation factor G"/>
    <property type="match status" value="1"/>
</dbReference>
<dbReference type="SMART" id="SM00838">
    <property type="entry name" value="EFG_C"/>
    <property type="match status" value="1"/>
</dbReference>
<dbReference type="GO" id="GO:0005525">
    <property type="term" value="F:GTP binding"/>
    <property type="evidence" value="ECO:0007669"/>
    <property type="project" value="UniProtKB-UniRule"/>
</dbReference>
<keyword evidence="4 7" id="KW-0251">Elongation factor</keyword>
<dbReference type="HAMAP" id="MF_00054_B">
    <property type="entry name" value="EF_G_EF_2_B"/>
    <property type="match status" value="1"/>
</dbReference>
<dbReference type="NCBIfam" id="NF009381">
    <property type="entry name" value="PRK12740.1-5"/>
    <property type="match status" value="1"/>
</dbReference>
<dbReference type="SUPFAM" id="SSF50447">
    <property type="entry name" value="Translation proteins"/>
    <property type="match status" value="1"/>
</dbReference>
<dbReference type="Proteomes" id="UP000261087">
    <property type="component" value="Unassembled WGS sequence"/>
</dbReference>
<dbReference type="Gene3D" id="3.40.50.300">
    <property type="entry name" value="P-loop containing nucleotide triphosphate hydrolases"/>
    <property type="match status" value="1"/>
</dbReference>
<evidence type="ECO:0000256" key="3">
    <source>
        <dbReference type="ARBA" id="ARBA00022741"/>
    </source>
</evidence>
<keyword evidence="7" id="KW-0963">Cytoplasm</keyword>
<feature type="binding site" evidence="7">
    <location>
        <begin position="17"/>
        <end position="24"/>
    </location>
    <ligand>
        <name>GTP</name>
        <dbReference type="ChEBI" id="CHEBI:37565"/>
    </ligand>
</feature>
<dbReference type="InterPro" id="IPR027417">
    <property type="entry name" value="P-loop_NTPase"/>
</dbReference>
<dbReference type="InterPro" id="IPR035647">
    <property type="entry name" value="EFG_III/V"/>
</dbReference>
<evidence type="ECO:0000256" key="2">
    <source>
        <dbReference type="ARBA" id="ARBA00017872"/>
    </source>
</evidence>
<dbReference type="CDD" id="cd01886">
    <property type="entry name" value="EF-G"/>
    <property type="match status" value="1"/>
</dbReference>
<evidence type="ECO:0000313" key="9">
    <source>
        <dbReference type="EMBL" id="RGO11446.1"/>
    </source>
</evidence>
<dbReference type="FunFam" id="2.40.30.10:FF:000006">
    <property type="entry name" value="Elongation factor G"/>
    <property type="match status" value="1"/>
</dbReference>
<dbReference type="InterPro" id="IPR000795">
    <property type="entry name" value="T_Tr_GTP-bd_dom"/>
</dbReference>
<dbReference type="CDD" id="cd16262">
    <property type="entry name" value="EFG_III"/>
    <property type="match status" value="1"/>
</dbReference>
<dbReference type="PRINTS" id="PR00315">
    <property type="entry name" value="ELONGATNFCT"/>
</dbReference>
<evidence type="ECO:0000256" key="7">
    <source>
        <dbReference type="HAMAP-Rule" id="MF_00054"/>
    </source>
</evidence>
<keyword evidence="6 7" id="KW-0342">GTP-binding</keyword>
<dbReference type="NCBIfam" id="TIGR00484">
    <property type="entry name" value="EF-G"/>
    <property type="match status" value="1"/>
</dbReference>
<dbReference type="FunFam" id="3.30.70.240:FF:000001">
    <property type="entry name" value="Elongation factor G"/>
    <property type="match status" value="1"/>
</dbReference>
<dbReference type="Pfam" id="PF00679">
    <property type="entry name" value="EFG_C"/>
    <property type="match status" value="1"/>
</dbReference>
<dbReference type="EMBL" id="QSVF01000007">
    <property type="protein sequence ID" value="RGO11446.1"/>
    <property type="molecule type" value="Genomic_DNA"/>
</dbReference>
<dbReference type="Gene3D" id="3.30.70.240">
    <property type="match status" value="1"/>
</dbReference>
<dbReference type="SUPFAM" id="SSF54980">
    <property type="entry name" value="EF-G C-terminal domain-like"/>
    <property type="match status" value="2"/>
</dbReference>
<organism evidence="9 10">
    <name type="scientific">Thomasclavelia spiroformis</name>
    <dbReference type="NCBI Taxonomy" id="29348"/>
    <lineage>
        <taxon>Bacteria</taxon>
        <taxon>Bacillati</taxon>
        <taxon>Bacillota</taxon>
        <taxon>Erysipelotrichia</taxon>
        <taxon>Erysipelotrichales</taxon>
        <taxon>Coprobacillaceae</taxon>
        <taxon>Thomasclavelia</taxon>
    </lineage>
</organism>
<dbReference type="InterPro" id="IPR005517">
    <property type="entry name" value="Transl_elong_EFG/EF2_IV"/>
</dbReference>
<dbReference type="CDD" id="cd01434">
    <property type="entry name" value="EFG_mtEFG1_IV"/>
    <property type="match status" value="1"/>
</dbReference>
<proteinExistence type="inferred from homology"/>
<dbReference type="NCBIfam" id="NF009379">
    <property type="entry name" value="PRK12740.1-3"/>
    <property type="match status" value="1"/>
</dbReference>
<gene>
    <name evidence="7 9" type="primary">fusA</name>
    <name evidence="9" type="ORF">DXB31_04000</name>
</gene>
<dbReference type="InterPro" id="IPR053905">
    <property type="entry name" value="EF-G-like_DII"/>
</dbReference>
<dbReference type="Pfam" id="PF14492">
    <property type="entry name" value="EFG_III"/>
    <property type="match status" value="1"/>
</dbReference>
<feature type="binding site" evidence="7">
    <location>
        <begin position="81"/>
        <end position="85"/>
    </location>
    <ligand>
        <name>GTP</name>
        <dbReference type="ChEBI" id="CHEBI:37565"/>
    </ligand>
</feature>
<dbReference type="CDD" id="cd03713">
    <property type="entry name" value="EFG_mtEFG_C"/>
    <property type="match status" value="1"/>
</dbReference>
<dbReference type="PANTHER" id="PTHR43261:SF1">
    <property type="entry name" value="RIBOSOME-RELEASING FACTOR 2, MITOCHONDRIAL"/>
    <property type="match status" value="1"/>
</dbReference>
<dbReference type="SUPFAM" id="SSF54211">
    <property type="entry name" value="Ribosomal protein S5 domain 2-like"/>
    <property type="match status" value="1"/>
</dbReference>
<evidence type="ECO:0000256" key="6">
    <source>
        <dbReference type="ARBA" id="ARBA00023134"/>
    </source>
</evidence>
<dbReference type="PROSITE" id="PS00301">
    <property type="entry name" value="G_TR_1"/>
    <property type="match status" value="1"/>
</dbReference>
<keyword evidence="5 7" id="KW-0648">Protein biosynthesis</keyword>
<dbReference type="Pfam" id="PF22042">
    <property type="entry name" value="EF-G_D2"/>
    <property type="match status" value="1"/>
</dbReference>
<dbReference type="InterPro" id="IPR014721">
    <property type="entry name" value="Ribsml_uS5_D2-typ_fold_subgr"/>
</dbReference>
<sequence length="691" mass="76040">MAREFSLEKTRNIGIMAHIDAGKTTTTERVLYYTGKIHKIGETHEGASQMDWMEQEQERGITITSAATTAQWNGYRVNIIDTPGHVDFTVEVERSLRVLDGAVTVLDSKAGVEPQTETVWRQATTYGVPRIVFCNKMDATGADFIMSLESLEKRLGVHGVAIQLPIGAEDTFEGVIDLIKMKAVYFEGDKGENVVYKDIPEEYVAQAQEYRAKMLDSAASYDDDLMMKVLEEEEPTEEEIKAAIRKGVLAVELFPVLCGSAYKDKGVQPMLDAVIDYLPAPTDIPSIKGIDENENEIERHASDEEPFAALAFKIMADPFVGKLTFFRVYSGTAEAGSYVLNSTKGKKERLGRILQMHANKRNEISIVYAGDIAAAVGFKNTTTGDTICDEKNFVILEKMEFPEPVIELAIEPKTKQDQDKLGTGLAKLAEEDPTFKTYTNPETGDTVIAGMGELHLDVIVDRLKREFKVEANVGAPQVAYRETITQAADCEGKYVKQSGGRGQYGHVWIKFEPNEGKGFEFVDAIVGGAVPREYINSVKVGLEDALETGMIAGYPVLDVKATLFDGSYHDVDSSEMAYKVAASLALKAAGKKCAPVILEPIMAVEVVAPAEYLGSVMGDVSSRRGMIEGQEERGNAVSVQASVPLSEMFGYATDLRSFTQGRGNYTMRFDRYEPVPKSIREEIIKKNGGNE</sequence>
<dbReference type="PANTHER" id="PTHR43261">
    <property type="entry name" value="TRANSLATION ELONGATION FACTOR G-RELATED"/>
    <property type="match status" value="1"/>
</dbReference>
<dbReference type="InterPro" id="IPR005225">
    <property type="entry name" value="Small_GTP-bd"/>
</dbReference>
<dbReference type="AlphaFoldDB" id="A0A3E5FR76"/>
<comment type="caution">
    <text evidence="9">The sequence shown here is derived from an EMBL/GenBank/DDBJ whole genome shotgun (WGS) entry which is preliminary data.</text>
</comment>
<dbReference type="Gene3D" id="3.30.70.870">
    <property type="entry name" value="Elongation Factor G (Translational Gtpase), domain 3"/>
    <property type="match status" value="1"/>
</dbReference>
<dbReference type="InterPro" id="IPR031157">
    <property type="entry name" value="G_TR_CS"/>
</dbReference>
<comment type="similarity">
    <text evidence="1 7">Belongs to the TRAFAC class translation factor GTPase superfamily. Classic translation factor GTPase family. EF-G/EF-2 subfamily.</text>
</comment>
<protein>
    <recommendedName>
        <fullName evidence="2 7">Elongation factor G</fullName>
        <shortName evidence="7">EF-G</shortName>
    </recommendedName>
</protein>
<dbReference type="CDD" id="cd04088">
    <property type="entry name" value="EFG_mtEFG_II"/>
    <property type="match status" value="1"/>
</dbReference>
<dbReference type="Pfam" id="PF00009">
    <property type="entry name" value="GTP_EFTU"/>
    <property type="match status" value="1"/>
</dbReference>
<dbReference type="InterPro" id="IPR009000">
    <property type="entry name" value="Transl_B-barrel_sf"/>
</dbReference>
<dbReference type="Gene3D" id="3.30.230.10">
    <property type="match status" value="1"/>
</dbReference>
<reference evidence="9 10" key="1">
    <citation type="submission" date="2018-08" db="EMBL/GenBank/DDBJ databases">
        <title>A genome reference for cultivated species of the human gut microbiota.</title>
        <authorList>
            <person name="Zou Y."/>
            <person name="Xue W."/>
            <person name="Luo G."/>
        </authorList>
    </citation>
    <scope>NUCLEOTIDE SEQUENCE [LARGE SCALE GENOMIC DNA]</scope>
    <source>
        <strain evidence="9 10">OM02-6</strain>
    </source>
</reference>
<dbReference type="InterPro" id="IPR041095">
    <property type="entry name" value="EFG_II"/>
</dbReference>
<dbReference type="InterPro" id="IPR009022">
    <property type="entry name" value="EFG_III"/>
</dbReference>
<keyword evidence="3 7" id="KW-0547">Nucleotide-binding</keyword>
<evidence type="ECO:0000256" key="1">
    <source>
        <dbReference type="ARBA" id="ARBA00005870"/>
    </source>
</evidence>
<comment type="subcellular location">
    <subcellularLocation>
        <location evidence="7">Cytoplasm</location>
    </subcellularLocation>
</comment>
<dbReference type="InterPro" id="IPR004540">
    <property type="entry name" value="Transl_elong_EFG/EF2"/>
</dbReference>
<dbReference type="InterPro" id="IPR047872">
    <property type="entry name" value="EFG_IV"/>
</dbReference>
<dbReference type="GO" id="GO:0003924">
    <property type="term" value="F:GTPase activity"/>
    <property type="evidence" value="ECO:0007669"/>
    <property type="project" value="InterPro"/>
</dbReference>
<name>A0A3E5FR76_9FIRM</name>
<dbReference type="FunFam" id="3.30.70.870:FF:000001">
    <property type="entry name" value="Elongation factor G"/>
    <property type="match status" value="1"/>
</dbReference>
<evidence type="ECO:0000259" key="8">
    <source>
        <dbReference type="PROSITE" id="PS51722"/>
    </source>
</evidence>
<dbReference type="GO" id="GO:0032790">
    <property type="term" value="P:ribosome disassembly"/>
    <property type="evidence" value="ECO:0007669"/>
    <property type="project" value="TreeGrafter"/>
</dbReference>
<evidence type="ECO:0000256" key="4">
    <source>
        <dbReference type="ARBA" id="ARBA00022768"/>
    </source>
</evidence>
<accession>A0A3E5FR76</accession>
<dbReference type="InterPro" id="IPR000640">
    <property type="entry name" value="EFG_V-like"/>
</dbReference>
<dbReference type="NCBIfam" id="TIGR00231">
    <property type="entry name" value="small_GTP"/>
    <property type="match status" value="1"/>
</dbReference>
<dbReference type="FunFam" id="3.40.50.300:FF:000029">
    <property type="entry name" value="Elongation factor G"/>
    <property type="match status" value="1"/>
</dbReference>
<dbReference type="RefSeq" id="WP_117604679.1">
    <property type="nucleotide sequence ID" value="NZ_CAXVJN010000005.1"/>
</dbReference>